<name>A0A517VBM6_9PLAN</name>
<dbReference type="Pfam" id="PF13564">
    <property type="entry name" value="DoxX_2"/>
    <property type="match status" value="1"/>
</dbReference>
<sequence>MNDAVSIPSQRPHTALVWIGRLIAAAMAFLFGMSGIMKLKGGPELAEGMAHLGLPDSMVFPLAILELTCLVLYLLPWTSVLGAILLTGYLGGAICTHWRVGDPFVVQAGIGVLVWLSLFLRDKRLWKLIPFRSLKLQSRLNC</sequence>
<evidence type="ECO:0000313" key="6">
    <source>
        <dbReference type="EMBL" id="QDT90410.1"/>
    </source>
</evidence>
<evidence type="ECO:0008006" key="8">
    <source>
        <dbReference type="Google" id="ProtNLM"/>
    </source>
</evidence>
<comment type="subcellular location">
    <subcellularLocation>
        <location evidence="1">Membrane</location>
        <topology evidence="1">Multi-pass membrane protein</topology>
    </subcellularLocation>
</comment>
<feature type="transmembrane region" description="Helical" evidence="5">
    <location>
        <begin position="15"/>
        <end position="37"/>
    </location>
</feature>
<evidence type="ECO:0000256" key="1">
    <source>
        <dbReference type="ARBA" id="ARBA00004141"/>
    </source>
</evidence>
<reference evidence="6 7" key="1">
    <citation type="submission" date="2019-02" db="EMBL/GenBank/DDBJ databases">
        <title>Deep-cultivation of Planctomycetes and their phenomic and genomic characterization uncovers novel biology.</title>
        <authorList>
            <person name="Wiegand S."/>
            <person name="Jogler M."/>
            <person name="Boedeker C."/>
            <person name="Pinto D."/>
            <person name="Vollmers J."/>
            <person name="Rivas-Marin E."/>
            <person name="Kohn T."/>
            <person name="Peeters S.H."/>
            <person name="Heuer A."/>
            <person name="Rast P."/>
            <person name="Oberbeckmann S."/>
            <person name="Bunk B."/>
            <person name="Jeske O."/>
            <person name="Meyerdierks A."/>
            <person name="Storesund J.E."/>
            <person name="Kallscheuer N."/>
            <person name="Luecker S."/>
            <person name="Lage O.M."/>
            <person name="Pohl T."/>
            <person name="Merkel B.J."/>
            <person name="Hornburger P."/>
            <person name="Mueller R.-W."/>
            <person name="Bruemmer F."/>
            <person name="Labrenz M."/>
            <person name="Spormann A.M."/>
            <person name="Op den Camp H."/>
            <person name="Overmann J."/>
            <person name="Amann R."/>
            <person name="Jetten M.S.M."/>
            <person name="Mascher T."/>
            <person name="Medema M.H."/>
            <person name="Devos D.P."/>
            <person name="Kaster A.-K."/>
            <person name="Ovreas L."/>
            <person name="Rohde M."/>
            <person name="Galperin M.Y."/>
            <person name="Jogler C."/>
        </authorList>
    </citation>
    <scope>NUCLEOTIDE SEQUENCE [LARGE SCALE GENOMIC DNA]</scope>
    <source>
        <strain evidence="6 7">Pan161</strain>
    </source>
</reference>
<keyword evidence="3 5" id="KW-1133">Transmembrane helix</keyword>
<gene>
    <name evidence="6" type="ORF">Pan161_20610</name>
</gene>
<dbReference type="RefSeq" id="WP_145226329.1">
    <property type="nucleotide sequence ID" value="NZ_CP036343.1"/>
</dbReference>
<evidence type="ECO:0000256" key="2">
    <source>
        <dbReference type="ARBA" id="ARBA00022692"/>
    </source>
</evidence>
<accession>A0A517VBM6</accession>
<proteinExistence type="predicted"/>
<dbReference type="GO" id="GO:0016020">
    <property type="term" value="C:membrane"/>
    <property type="evidence" value="ECO:0007669"/>
    <property type="project" value="UniProtKB-SubCell"/>
</dbReference>
<keyword evidence="4 5" id="KW-0472">Membrane</keyword>
<dbReference type="OrthoDB" id="9811373at2"/>
<dbReference type="KEGG" id="gax:Pan161_20610"/>
<feature type="transmembrane region" description="Helical" evidence="5">
    <location>
        <begin position="58"/>
        <end position="84"/>
    </location>
</feature>
<keyword evidence="2 5" id="KW-0812">Transmembrane</keyword>
<keyword evidence="7" id="KW-1185">Reference proteome</keyword>
<dbReference type="EMBL" id="CP036343">
    <property type="protein sequence ID" value="QDT90410.1"/>
    <property type="molecule type" value="Genomic_DNA"/>
</dbReference>
<dbReference type="AlphaFoldDB" id="A0A517VBM6"/>
<evidence type="ECO:0000256" key="4">
    <source>
        <dbReference type="ARBA" id="ARBA00023136"/>
    </source>
</evidence>
<evidence type="ECO:0000256" key="5">
    <source>
        <dbReference type="SAM" id="Phobius"/>
    </source>
</evidence>
<dbReference type="InterPro" id="IPR032808">
    <property type="entry name" value="DoxX"/>
</dbReference>
<feature type="transmembrane region" description="Helical" evidence="5">
    <location>
        <begin position="104"/>
        <end position="120"/>
    </location>
</feature>
<evidence type="ECO:0000313" key="7">
    <source>
        <dbReference type="Proteomes" id="UP000316855"/>
    </source>
</evidence>
<evidence type="ECO:0000256" key="3">
    <source>
        <dbReference type="ARBA" id="ARBA00022989"/>
    </source>
</evidence>
<dbReference type="Proteomes" id="UP000316855">
    <property type="component" value="Chromosome"/>
</dbReference>
<organism evidence="6 7">
    <name type="scientific">Gimesia algae</name>
    <dbReference type="NCBI Taxonomy" id="2527971"/>
    <lineage>
        <taxon>Bacteria</taxon>
        <taxon>Pseudomonadati</taxon>
        <taxon>Planctomycetota</taxon>
        <taxon>Planctomycetia</taxon>
        <taxon>Planctomycetales</taxon>
        <taxon>Planctomycetaceae</taxon>
        <taxon>Gimesia</taxon>
    </lineage>
</organism>
<protein>
    <recommendedName>
        <fullName evidence="8">DoxX</fullName>
    </recommendedName>
</protein>